<evidence type="ECO:0000313" key="1">
    <source>
        <dbReference type="EMBL" id="MPC38658.1"/>
    </source>
</evidence>
<gene>
    <name evidence="1" type="ORF">E2C01_032168</name>
</gene>
<sequence>MTQTAPVPSCSAQTMEAKDVLTCMTAVLSYANARRRKAPHHQSLANIPKDHNILFDHYHFQSLAYLSLRRRTASDSHFYRSLTSLDASVSAAATFTAARVSIKVRCSITFMLVRHQLSLNKIFMQQVVEASLPLTQPHAAGGGTR</sequence>
<name>A0A5B7F084_PORTR</name>
<comment type="caution">
    <text evidence="1">The sequence shown here is derived from an EMBL/GenBank/DDBJ whole genome shotgun (WGS) entry which is preliminary data.</text>
</comment>
<dbReference type="Proteomes" id="UP000324222">
    <property type="component" value="Unassembled WGS sequence"/>
</dbReference>
<reference evidence="1 2" key="1">
    <citation type="submission" date="2019-05" db="EMBL/GenBank/DDBJ databases">
        <title>Another draft genome of Portunus trituberculatus and its Hox gene families provides insights of decapod evolution.</title>
        <authorList>
            <person name="Jeong J.-H."/>
            <person name="Song I."/>
            <person name="Kim S."/>
            <person name="Choi T."/>
            <person name="Kim D."/>
            <person name="Ryu S."/>
            <person name="Kim W."/>
        </authorList>
    </citation>
    <scope>NUCLEOTIDE SEQUENCE [LARGE SCALE GENOMIC DNA]</scope>
    <source>
        <tissue evidence="1">Muscle</tissue>
    </source>
</reference>
<organism evidence="1 2">
    <name type="scientific">Portunus trituberculatus</name>
    <name type="common">Swimming crab</name>
    <name type="synonym">Neptunus trituberculatus</name>
    <dbReference type="NCBI Taxonomy" id="210409"/>
    <lineage>
        <taxon>Eukaryota</taxon>
        <taxon>Metazoa</taxon>
        <taxon>Ecdysozoa</taxon>
        <taxon>Arthropoda</taxon>
        <taxon>Crustacea</taxon>
        <taxon>Multicrustacea</taxon>
        <taxon>Malacostraca</taxon>
        <taxon>Eumalacostraca</taxon>
        <taxon>Eucarida</taxon>
        <taxon>Decapoda</taxon>
        <taxon>Pleocyemata</taxon>
        <taxon>Brachyura</taxon>
        <taxon>Eubrachyura</taxon>
        <taxon>Portunoidea</taxon>
        <taxon>Portunidae</taxon>
        <taxon>Portuninae</taxon>
        <taxon>Portunus</taxon>
    </lineage>
</organism>
<accession>A0A5B7F084</accession>
<protein>
    <submittedName>
        <fullName evidence="1">Uncharacterized protein</fullName>
    </submittedName>
</protein>
<evidence type="ECO:0000313" key="2">
    <source>
        <dbReference type="Proteomes" id="UP000324222"/>
    </source>
</evidence>
<keyword evidence="2" id="KW-1185">Reference proteome</keyword>
<dbReference type="EMBL" id="VSRR010004132">
    <property type="protein sequence ID" value="MPC38658.1"/>
    <property type="molecule type" value="Genomic_DNA"/>
</dbReference>
<proteinExistence type="predicted"/>
<dbReference type="AlphaFoldDB" id="A0A5B7F084"/>